<evidence type="ECO:0000256" key="1">
    <source>
        <dbReference type="ARBA" id="ARBA00004922"/>
    </source>
</evidence>
<evidence type="ECO:0000256" key="5">
    <source>
        <dbReference type="ARBA" id="ARBA00022679"/>
    </source>
</evidence>
<evidence type="ECO:0000256" key="2">
    <source>
        <dbReference type="ARBA" id="ARBA00005386"/>
    </source>
</evidence>
<dbReference type="InterPro" id="IPR029489">
    <property type="entry name" value="OGT/SEC/SPY_C"/>
</dbReference>
<name>A0ABR5Y0Q2_9PROT</name>
<dbReference type="EC" id="2.4.1.255" evidence="3"/>
<evidence type="ECO:0000313" key="11">
    <source>
        <dbReference type="Proteomes" id="UP000076167"/>
    </source>
</evidence>
<comment type="similarity">
    <text evidence="2">Belongs to the glycosyltransferase 41 family. O-GlcNAc transferase subfamily.</text>
</comment>
<evidence type="ECO:0000256" key="4">
    <source>
        <dbReference type="ARBA" id="ARBA00022676"/>
    </source>
</evidence>
<organism evidence="10 11">
    <name type="scientific">Thalassospira xiamenensis</name>
    <dbReference type="NCBI Taxonomy" id="220697"/>
    <lineage>
        <taxon>Bacteria</taxon>
        <taxon>Pseudomonadati</taxon>
        <taxon>Pseudomonadota</taxon>
        <taxon>Alphaproteobacteria</taxon>
        <taxon>Rhodospirillales</taxon>
        <taxon>Thalassospiraceae</taxon>
        <taxon>Thalassospira</taxon>
    </lineage>
</organism>
<gene>
    <name evidence="10" type="ORF">AUP40_17890</name>
</gene>
<reference evidence="10 11" key="1">
    <citation type="submission" date="2015-12" db="EMBL/GenBank/DDBJ databases">
        <title>Genome sequence of Thalassospira xiamenensis MCCC 1A03005.</title>
        <authorList>
            <person name="Lu L."/>
            <person name="Lai Q."/>
            <person name="Shao Z."/>
            <person name="Qian P."/>
        </authorList>
    </citation>
    <scope>NUCLEOTIDE SEQUENCE [LARGE SCALE GENOMIC DNA]</scope>
    <source>
        <strain evidence="10 11">MCCC 1A03005</strain>
    </source>
</reference>
<dbReference type="PROSITE" id="PS50293">
    <property type="entry name" value="TPR_REGION"/>
    <property type="match status" value="1"/>
</dbReference>
<keyword evidence="5" id="KW-0808">Transferase</keyword>
<feature type="repeat" description="TPR" evidence="8">
    <location>
        <begin position="127"/>
        <end position="160"/>
    </location>
</feature>
<dbReference type="SUPFAM" id="SSF48452">
    <property type="entry name" value="TPR-like"/>
    <property type="match status" value="1"/>
</dbReference>
<sequence length="679" mass="76642">MKLTFDQVARRAKKLVRDGEVGQAVGLYQEFLNAFPKNERARKALADLTAQRQDQGRPLQKRLEEVVSLFAKGQVSQSFSGASALVEEFPDAAMAWNIRGASAFRLGLLDVAEDSLKKSIVLRPDFAQALSNLGTLYFHQGKMDAACETLVAAIKANPDDAEAYNTLGGVLYKLGRLDAAEAYFVQAVKANPKYAEAYNNLGTVLFDKGKLTAAQEGFAFACRMRTDYWSALSQKLYIQAILCDWSGITEFERVADRIGTRDQAIEPFTMLSYEDDPKHQLQRSQAYARTNFHKPPQPVFGKPKEKTAKLKIGYFSADFHNHATVSLMMGLFKHHDRSRFEIHAFSYGQVQQGQTRDRLLGLVDSFENVFGVSDEEMVERARQKDLDIAIELKGYTRQGRTAVFAYKLAPVQMNYVGYPGTLGTDFIDYIVADKVVIPQECKDCYTEKVIYLPDSYQPNDNCREIADTKTTRADFGLPDDGFVFCCFNGNYKITPREFDIWMRLLNKVEGSVLWLFHSNDWAVNNLRREAKARGVDPDRLVFAQRLVEKEHLARQKHADLFLDTFNVNAHTTASDALWAGLPVITRPGKQFAARVAASLLHAVGMTELVARSDADYEEIALDLALNPEKLADIRRKLAENRSTHPLFDSERYTRHLEAAFTQAYDLYREGKAAQDIEIK</sequence>
<accession>A0ABR5Y0Q2</accession>
<keyword evidence="6" id="KW-0677">Repeat</keyword>
<keyword evidence="11" id="KW-1185">Reference proteome</keyword>
<evidence type="ECO:0000313" key="10">
    <source>
        <dbReference type="EMBL" id="KZD03304.1"/>
    </source>
</evidence>
<dbReference type="Proteomes" id="UP000076167">
    <property type="component" value="Unassembled WGS sequence"/>
</dbReference>
<feature type="domain" description="O-GlcNAc transferase C-terminal" evidence="9">
    <location>
        <begin position="470"/>
        <end position="656"/>
    </location>
</feature>
<dbReference type="Pfam" id="PF13844">
    <property type="entry name" value="Glyco_transf_41"/>
    <property type="match status" value="2"/>
</dbReference>
<dbReference type="Gene3D" id="3.40.50.2000">
    <property type="entry name" value="Glycogen Phosphorylase B"/>
    <property type="match status" value="1"/>
</dbReference>
<evidence type="ECO:0000256" key="6">
    <source>
        <dbReference type="ARBA" id="ARBA00022737"/>
    </source>
</evidence>
<keyword evidence="7 8" id="KW-0802">TPR repeat</keyword>
<dbReference type="PANTHER" id="PTHR44998:SF1">
    <property type="entry name" value="UDP-N-ACETYLGLUCOSAMINE--PEPTIDE N-ACETYLGLUCOSAMINYLTRANSFERASE 110 KDA SUBUNIT"/>
    <property type="match status" value="1"/>
</dbReference>
<dbReference type="Pfam" id="PF13432">
    <property type="entry name" value="TPR_16"/>
    <property type="match status" value="1"/>
</dbReference>
<proteinExistence type="inferred from homology"/>
<dbReference type="Gene3D" id="3.40.50.11380">
    <property type="match status" value="1"/>
</dbReference>
<dbReference type="InterPro" id="IPR019734">
    <property type="entry name" value="TPR_rpt"/>
</dbReference>
<keyword evidence="4" id="KW-0328">Glycosyltransferase</keyword>
<dbReference type="PANTHER" id="PTHR44998">
    <property type="match status" value="1"/>
</dbReference>
<dbReference type="InterPro" id="IPR011990">
    <property type="entry name" value="TPR-like_helical_dom_sf"/>
</dbReference>
<protein>
    <recommendedName>
        <fullName evidence="3">protein O-GlcNAc transferase</fullName>
        <ecNumber evidence="3">2.4.1.255</ecNumber>
    </recommendedName>
</protein>
<evidence type="ECO:0000256" key="8">
    <source>
        <dbReference type="PROSITE-ProRule" id="PRU00339"/>
    </source>
</evidence>
<dbReference type="RefSeq" id="WP_063094308.1">
    <property type="nucleotide sequence ID" value="NZ_DFMA01000016.1"/>
</dbReference>
<dbReference type="SMART" id="SM00028">
    <property type="entry name" value="TPR"/>
    <property type="match status" value="4"/>
</dbReference>
<evidence type="ECO:0000256" key="3">
    <source>
        <dbReference type="ARBA" id="ARBA00011970"/>
    </source>
</evidence>
<comment type="pathway">
    <text evidence="1">Protein modification; protein glycosylation.</text>
</comment>
<dbReference type="PROSITE" id="PS50005">
    <property type="entry name" value="TPR"/>
    <property type="match status" value="2"/>
</dbReference>
<comment type="caution">
    <text evidence="10">The sequence shown here is derived from an EMBL/GenBank/DDBJ whole genome shotgun (WGS) entry which is preliminary data.</text>
</comment>
<dbReference type="Gene3D" id="1.25.40.10">
    <property type="entry name" value="Tetratricopeptide repeat domain"/>
    <property type="match status" value="2"/>
</dbReference>
<evidence type="ECO:0000256" key="7">
    <source>
        <dbReference type="ARBA" id="ARBA00022803"/>
    </source>
</evidence>
<feature type="domain" description="O-GlcNAc transferase C-terminal" evidence="9">
    <location>
        <begin position="292"/>
        <end position="457"/>
    </location>
</feature>
<dbReference type="EMBL" id="LPXL01000028">
    <property type="protein sequence ID" value="KZD03304.1"/>
    <property type="molecule type" value="Genomic_DNA"/>
</dbReference>
<dbReference type="Pfam" id="PF13424">
    <property type="entry name" value="TPR_12"/>
    <property type="match status" value="1"/>
</dbReference>
<feature type="repeat" description="TPR" evidence="8">
    <location>
        <begin position="161"/>
        <end position="194"/>
    </location>
</feature>
<evidence type="ECO:0000259" key="9">
    <source>
        <dbReference type="Pfam" id="PF13844"/>
    </source>
</evidence>